<reference evidence="3 4" key="1">
    <citation type="journal article" date="2016" name="Arch. Microbiol.">
        <title>Streptomyces zhihengii sp. nov., isolated from rhizospheric soil of Psammosilene tunicoides.</title>
        <authorList>
            <person name="Huang M.J."/>
            <person name="Fei J.J."/>
            <person name="Salam N."/>
            <person name="Kim C.J."/>
            <person name="Hozzein W.N."/>
            <person name="Xiao M."/>
            <person name="Huang H.Q."/>
            <person name="Li W.J."/>
        </authorList>
    </citation>
    <scope>NUCLEOTIDE SEQUENCE [LARGE SCALE GENOMIC DNA]</scope>
    <source>
        <strain evidence="3 4">YIM T102</strain>
    </source>
</reference>
<keyword evidence="4" id="KW-1185">Reference proteome</keyword>
<evidence type="ECO:0000256" key="1">
    <source>
        <dbReference type="SAM" id="MobiDB-lite"/>
    </source>
</evidence>
<sequence>MPSRPSTTARRRPLRMPLLALAAALSASLVTSCSGDPSPGSGPPAATAASPPSAGDAGPLHDAQQILLRDCMRRHGFAYTVFPLDEESAAVRFPYVVDDADWARRHGYGGDLARRAARLAAGDPNRAYFASLPPDRRARALVVSNGPSPQGLSVRLPGGGELRRSDRGCVAEAERSLYGDHGAWFRASARVDALDRIRRGRVAAEPAYGAGLRAWSRCMRKAGHSYTTPVAARAAATGPKHPLPRDREVALALAEAACAASSGLGATARRLDARHGAALRAEYRADVDTRDRLRARALTRARQILRAHGAP</sequence>
<feature type="chain" id="PRO_5047056693" description="Lipoprotein" evidence="2">
    <location>
        <begin position="23"/>
        <end position="311"/>
    </location>
</feature>
<organism evidence="3 4">
    <name type="scientific">Streptomyces zhihengii</name>
    <dbReference type="NCBI Taxonomy" id="1818004"/>
    <lineage>
        <taxon>Bacteria</taxon>
        <taxon>Bacillati</taxon>
        <taxon>Actinomycetota</taxon>
        <taxon>Actinomycetes</taxon>
        <taxon>Kitasatosporales</taxon>
        <taxon>Streptomycetaceae</taxon>
        <taxon>Streptomyces</taxon>
    </lineage>
</organism>
<dbReference type="RefSeq" id="WP_205375331.1">
    <property type="nucleotide sequence ID" value="NZ_JAFEJA010000001.1"/>
</dbReference>
<accession>A0ABS2UXQ7</accession>
<proteinExistence type="predicted"/>
<evidence type="ECO:0000313" key="4">
    <source>
        <dbReference type="Proteomes" id="UP000664109"/>
    </source>
</evidence>
<gene>
    <name evidence="3" type="ORF">JE024_22610</name>
</gene>
<evidence type="ECO:0008006" key="5">
    <source>
        <dbReference type="Google" id="ProtNLM"/>
    </source>
</evidence>
<dbReference type="EMBL" id="JAFEJA010000001">
    <property type="protein sequence ID" value="MBM9621480.1"/>
    <property type="molecule type" value="Genomic_DNA"/>
</dbReference>
<protein>
    <recommendedName>
        <fullName evidence="5">Lipoprotein</fullName>
    </recommendedName>
</protein>
<feature type="compositionally biased region" description="Low complexity" evidence="1">
    <location>
        <begin position="32"/>
        <end position="58"/>
    </location>
</feature>
<evidence type="ECO:0000313" key="3">
    <source>
        <dbReference type="EMBL" id="MBM9621480.1"/>
    </source>
</evidence>
<dbReference type="Proteomes" id="UP000664109">
    <property type="component" value="Unassembled WGS sequence"/>
</dbReference>
<name>A0ABS2UXQ7_9ACTN</name>
<feature type="signal peptide" evidence="2">
    <location>
        <begin position="1"/>
        <end position="22"/>
    </location>
</feature>
<evidence type="ECO:0000256" key="2">
    <source>
        <dbReference type="SAM" id="SignalP"/>
    </source>
</evidence>
<feature type="region of interest" description="Disordered" evidence="1">
    <location>
        <begin position="32"/>
        <end position="60"/>
    </location>
</feature>
<comment type="caution">
    <text evidence="3">The sequence shown here is derived from an EMBL/GenBank/DDBJ whole genome shotgun (WGS) entry which is preliminary data.</text>
</comment>
<keyword evidence="2" id="KW-0732">Signal</keyword>
<dbReference type="PROSITE" id="PS51257">
    <property type="entry name" value="PROKAR_LIPOPROTEIN"/>
    <property type="match status" value="1"/>
</dbReference>